<accession>A0AAV2YLU1</accession>
<keyword evidence="3" id="KW-1185">Reference proteome</keyword>
<name>A0AAV2YLU1_9STRA</name>
<organism evidence="2 3">
    <name type="scientific">Lagenidium giganteum</name>
    <dbReference type="NCBI Taxonomy" id="4803"/>
    <lineage>
        <taxon>Eukaryota</taxon>
        <taxon>Sar</taxon>
        <taxon>Stramenopiles</taxon>
        <taxon>Oomycota</taxon>
        <taxon>Peronosporomycetes</taxon>
        <taxon>Pythiales</taxon>
        <taxon>Pythiaceae</taxon>
    </lineage>
</organism>
<dbReference type="Proteomes" id="UP001146120">
    <property type="component" value="Unassembled WGS sequence"/>
</dbReference>
<proteinExistence type="predicted"/>
<comment type="caution">
    <text evidence="2">The sequence shown here is derived from an EMBL/GenBank/DDBJ whole genome shotgun (WGS) entry which is preliminary data.</text>
</comment>
<feature type="region of interest" description="Disordered" evidence="1">
    <location>
        <begin position="142"/>
        <end position="163"/>
    </location>
</feature>
<dbReference type="SUPFAM" id="SSF53098">
    <property type="entry name" value="Ribonuclease H-like"/>
    <property type="match status" value="1"/>
</dbReference>
<evidence type="ECO:0000313" key="3">
    <source>
        <dbReference type="Proteomes" id="UP001146120"/>
    </source>
</evidence>
<feature type="compositionally biased region" description="Low complexity" evidence="1">
    <location>
        <begin position="148"/>
        <end position="163"/>
    </location>
</feature>
<reference evidence="2" key="1">
    <citation type="submission" date="2022-11" db="EMBL/GenBank/DDBJ databases">
        <authorList>
            <person name="Morgan W.R."/>
            <person name="Tartar A."/>
        </authorList>
    </citation>
    <scope>NUCLEOTIDE SEQUENCE</scope>
    <source>
        <strain evidence="2">ARSEF 373</strain>
    </source>
</reference>
<evidence type="ECO:0000256" key="1">
    <source>
        <dbReference type="SAM" id="MobiDB-lite"/>
    </source>
</evidence>
<protein>
    <submittedName>
        <fullName evidence="2">Uncharacterized protein</fullName>
    </submittedName>
</protein>
<dbReference type="InterPro" id="IPR012337">
    <property type="entry name" value="RNaseH-like_sf"/>
</dbReference>
<dbReference type="EMBL" id="DAKRPA010000261">
    <property type="protein sequence ID" value="DAZ94243.1"/>
    <property type="molecule type" value="Genomic_DNA"/>
</dbReference>
<reference evidence="2" key="2">
    <citation type="journal article" date="2023" name="Microbiol Resour">
        <title>Decontamination and Annotation of the Draft Genome Sequence of the Oomycete Lagenidium giganteum ARSEF 373.</title>
        <authorList>
            <person name="Morgan W.R."/>
            <person name="Tartar A."/>
        </authorList>
    </citation>
    <scope>NUCLEOTIDE SEQUENCE</scope>
    <source>
        <strain evidence="2">ARSEF 373</strain>
    </source>
</reference>
<gene>
    <name evidence="2" type="ORF">N0F65_006059</name>
</gene>
<sequence length="194" mass="20514">MRVFNVSFLVPFQQLTGAKCAQINDRHLFSGLVVPETPTPPIHPAPHSSALSPPQPALPTNAPWVLRFDGACRANPGPVCAGAALTDPTGKTIWTTSFTSTANTPTTRPSAMHFLLVSKAPSTAGLYSYLWRATATLLSHKSPAQWRAPTPASKASAAASMPSSASSTHQFSLTSIASPIARPTNWQIMPTAPF</sequence>
<evidence type="ECO:0000313" key="2">
    <source>
        <dbReference type="EMBL" id="DAZ94243.1"/>
    </source>
</evidence>
<dbReference type="AlphaFoldDB" id="A0AAV2YLU1"/>